<proteinExistence type="predicted"/>
<protein>
    <recommendedName>
        <fullName evidence="2">Acyltransferase 3 domain-containing protein</fullName>
    </recommendedName>
</protein>
<organism evidence="3 4">
    <name type="scientific">Metarhizium anisopliae BRIP 53293</name>
    <dbReference type="NCBI Taxonomy" id="1291518"/>
    <lineage>
        <taxon>Eukaryota</taxon>
        <taxon>Fungi</taxon>
        <taxon>Dikarya</taxon>
        <taxon>Ascomycota</taxon>
        <taxon>Pezizomycotina</taxon>
        <taxon>Sordariomycetes</taxon>
        <taxon>Hypocreomycetidae</taxon>
        <taxon>Hypocreales</taxon>
        <taxon>Clavicipitaceae</taxon>
        <taxon>Metarhizium</taxon>
    </lineage>
</organism>
<dbReference type="PANTHER" id="PTHR23028">
    <property type="entry name" value="ACETYLTRANSFERASE"/>
    <property type="match status" value="1"/>
</dbReference>
<evidence type="ECO:0000259" key="2">
    <source>
        <dbReference type="Pfam" id="PF01757"/>
    </source>
</evidence>
<evidence type="ECO:0000256" key="1">
    <source>
        <dbReference type="SAM" id="Phobius"/>
    </source>
</evidence>
<feature type="transmembrane region" description="Helical" evidence="1">
    <location>
        <begin position="465"/>
        <end position="485"/>
    </location>
</feature>
<keyword evidence="1" id="KW-0812">Transmembrane</keyword>
<keyword evidence="4" id="KW-1185">Reference proteome</keyword>
<dbReference type="PANTHER" id="PTHR23028:SF125">
    <property type="entry name" value="ACYLTRANSFERASE"/>
    <property type="match status" value="1"/>
</dbReference>
<feature type="transmembrane region" description="Helical" evidence="1">
    <location>
        <begin position="134"/>
        <end position="154"/>
    </location>
</feature>
<dbReference type="Pfam" id="PF01757">
    <property type="entry name" value="Acyl_transf_3"/>
    <property type="match status" value="1"/>
</dbReference>
<dbReference type="InterPro" id="IPR002656">
    <property type="entry name" value="Acyl_transf_3_dom"/>
</dbReference>
<feature type="transmembrane region" description="Helical" evidence="1">
    <location>
        <begin position="185"/>
        <end position="207"/>
    </location>
</feature>
<feature type="transmembrane region" description="Helical" evidence="1">
    <location>
        <begin position="408"/>
        <end position="428"/>
    </location>
</feature>
<dbReference type="GO" id="GO:0016747">
    <property type="term" value="F:acyltransferase activity, transferring groups other than amino-acyl groups"/>
    <property type="evidence" value="ECO:0007669"/>
    <property type="project" value="InterPro"/>
</dbReference>
<dbReference type="STRING" id="1291518.A0A0D9NKY9"/>
<dbReference type="OrthoDB" id="5819582at2759"/>
<dbReference type="EMBL" id="KE384756">
    <property type="protein sequence ID" value="KJK74599.1"/>
    <property type="molecule type" value="Genomic_DNA"/>
</dbReference>
<evidence type="ECO:0000313" key="4">
    <source>
        <dbReference type="Proteomes" id="UP000054544"/>
    </source>
</evidence>
<evidence type="ECO:0000313" key="3">
    <source>
        <dbReference type="EMBL" id="KJK74599.1"/>
    </source>
</evidence>
<dbReference type="AlphaFoldDB" id="A0A0D9NKY9"/>
<dbReference type="Proteomes" id="UP000054544">
    <property type="component" value="Unassembled WGS sequence"/>
</dbReference>
<dbReference type="InterPro" id="IPR050879">
    <property type="entry name" value="Acyltransferase_3"/>
</dbReference>
<accession>A0A0D9NKY9</accession>
<sequence>MVLSGPWSILLLRELQVTTPYNAQVSRGTRRRRLSRKTPPSAGIRALLQFSSNNSKRPSALYNRLPYHAAHRPRALHKTAYLDGLRGFAALLVYWHHHVLWVHNADRLAQNPIFENSFGYASKYHLAALPGVRLLFSGGHFAVSTFFVLSGYVLSIKPLRLIESDDLAGLVDHLASAIFRRWLRLFLPVAATMAVYATSWHLLGLWVDGASPQGSWLGEMWFLYCEFKNFSFVFKDGGVPWLSYSMHVWSIPVEFKGSMVVFASLLAFSRCTLTARLWCQAGLVVYFMYIADGWYCAMFVAGMLLSHLDLLAALGRLPRFLARLAPYKTVVCYHMLVLGIYLGGVPCENRELDQLARNRGWYLLSFFKPQAVFDYKWFYLFWAATLLVGSVSHIGWLKRFFETRVCQYLGRISFALYLVHGPLLWTLGDRLYAAVGFKGPGQLEHMPQWVDRFVLPQNGPVGLEFAFVLPHLILLPVTLCAADFVTRAVDRPSVEFAAWVYRKTLPGVPRKHAKA</sequence>
<feature type="transmembrane region" description="Helical" evidence="1">
    <location>
        <begin position="377"/>
        <end position="396"/>
    </location>
</feature>
<keyword evidence="1" id="KW-0472">Membrane</keyword>
<gene>
    <name evidence="3" type="ORF">H634G_10128</name>
</gene>
<feature type="domain" description="Acyltransferase 3" evidence="2">
    <location>
        <begin position="80"/>
        <end position="434"/>
    </location>
</feature>
<reference evidence="4" key="1">
    <citation type="journal article" date="2014" name="BMC Genomics">
        <title>The genome sequence of the biocontrol fungus Metarhizium anisopliae and comparative genomics of Metarhizium species.</title>
        <authorList>
            <person name="Pattemore J.A."/>
            <person name="Hane J.K."/>
            <person name="Williams A.H."/>
            <person name="Wilson B.A."/>
            <person name="Stodart B.J."/>
            <person name="Ash G.J."/>
        </authorList>
    </citation>
    <scope>NUCLEOTIDE SEQUENCE [LARGE SCALE GENOMIC DNA]</scope>
    <source>
        <strain evidence="4">BRIP 53293</strain>
    </source>
</reference>
<name>A0A0D9NKY9_METAN</name>
<keyword evidence="1" id="KW-1133">Transmembrane helix</keyword>
<feature type="transmembrane region" description="Helical" evidence="1">
    <location>
        <begin position="249"/>
        <end position="268"/>
    </location>
</feature>